<evidence type="ECO:0000256" key="3">
    <source>
        <dbReference type="ARBA" id="ARBA00022884"/>
    </source>
</evidence>
<evidence type="ECO:0000256" key="2">
    <source>
        <dbReference type="ARBA" id="ARBA00022730"/>
    </source>
</evidence>
<dbReference type="Gene3D" id="3.30.420.100">
    <property type="match status" value="1"/>
</dbReference>
<dbReference type="GO" id="GO:0008097">
    <property type="term" value="F:5S rRNA binding"/>
    <property type="evidence" value="ECO:0007669"/>
    <property type="project" value="TreeGrafter"/>
</dbReference>
<dbReference type="InterPro" id="IPR005484">
    <property type="entry name" value="Ribosomal_uL18_bac/plant/anim"/>
</dbReference>
<comment type="subunit">
    <text evidence="7">Part of the 50S ribosomal subunit; part of the 5S rRNA/L5/L18/L25 subcomplex. Contacts the 5S and 23S rRNAs.</text>
</comment>
<reference evidence="8 9" key="1">
    <citation type="journal article" date="2016" name="Nat. Commun.">
        <title>Thousands of microbial genomes shed light on interconnected biogeochemical processes in an aquifer system.</title>
        <authorList>
            <person name="Anantharaman K."/>
            <person name="Brown C.T."/>
            <person name="Hug L.A."/>
            <person name="Sharon I."/>
            <person name="Castelle C.J."/>
            <person name="Probst A.J."/>
            <person name="Thomas B.C."/>
            <person name="Singh A."/>
            <person name="Wilkins M.J."/>
            <person name="Karaoz U."/>
            <person name="Brodie E.L."/>
            <person name="Williams K.H."/>
            <person name="Hubbard S.S."/>
            <person name="Banfield J.F."/>
        </authorList>
    </citation>
    <scope>NUCLEOTIDE SEQUENCE [LARGE SCALE GENOMIC DNA]</scope>
</reference>
<name>A0A1G2CBV7_9BACT</name>
<dbReference type="STRING" id="1798647.A2855_01430"/>
<evidence type="ECO:0000256" key="4">
    <source>
        <dbReference type="ARBA" id="ARBA00022980"/>
    </source>
</evidence>
<gene>
    <name evidence="7" type="primary">rplR</name>
    <name evidence="8" type="ORF">A2855_01430</name>
</gene>
<evidence type="ECO:0000256" key="6">
    <source>
        <dbReference type="ARBA" id="ARBA00035197"/>
    </source>
</evidence>
<comment type="caution">
    <text evidence="8">The sequence shown here is derived from an EMBL/GenBank/DDBJ whole genome shotgun (WGS) entry which is preliminary data.</text>
</comment>
<dbReference type="SUPFAM" id="SSF53137">
    <property type="entry name" value="Translational machinery components"/>
    <property type="match status" value="1"/>
</dbReference>
<evidence type="ECO:0000256" key="1">
    <source>
        <dbReference type="ARBA" id="ARBA00007116"/>
    </source>
</evidence>
<dbReference type="HAMAP" id="MF_01337_B">
    <property type="entry name" value="Ribosomal_uL18_B"/>
    <property type="match status" value="1"/>
</dbReference>
<keyword evidence="5 7" id="KW-0687">Ribonucleoprotein</keyword>
<dbReference type="GO" id="GO:0006412">
    <property type="term" value="P:translation"/>
    <property type="evidence" value="ECO:0007669"/>
    <property type="project" value="UniProtKB-UniRule"/>
</dbReference>
<dbReference type="FunFam" id="3.30.420.100:FF:000001">
    <property type="entry name" value="50S ribosomal protein L18"/>
    <property type="match status" value="1"/>
</dbReference>
<organism evidence="8 9">
    <name type="scientific">Candidatus Liptonbacteria bacterium RIFCSPHIGHO2_01_FULL_57_28</name>
    <dbReference type="NCBI Taxonomy" id="1798647"/>
    <lineage>
        <taxon>Bacteria</taxon>
        <taxon>Candidatus Liptoniibacteriota</taxon>
    </lineage>
</organism>
<dbReference type="CDD" id="cd00432">
    <property type="entry name" value="Ribosomal_L18_L5e"/>
    <property type="match status" value="1"/>
</dbReference>
<dbReference type="EMBL" id="MHKX01000004">
    <property type="protein sequence ID" value="OGY98671.1"/>
    <property type="molecule type" value="Genomic_DNA"/>
</dbReference>
<dbReference type="PANTHER" id="PTHR12899:SF3">
    <property type="entry name" value="LARGE RIBOSOMAL SUBUNIT PROTEIN UL18M"/>
    <property type="match status" value="1"/>
</dbReference>
<comment type="similarity">
    <text evidence="1 7">Belongs to the universal ribosomal protein uL18 family.</text>
</comment>
<dbReference type="InterPro" id="IPR004389">
    <property type="entry name" value="Ribosomal_uL18_bac-type"/>
</dbReference>
<dbReference type="Proteomes" id="UP000179059">
    <property type="component" value="Unassembled WGS sequence"/>
</dbReference>
<evidence type="ECO:0000256" key="7">
    <source>
        <dbReference type="HAMAP-Rule" id="MF_01337"/>
    </source>
</evidence>
<keyword evidence="4 7" id="KW-0689">Ribosomal protein</keyword>
<accession>A0A1G2CBV7</accession>
<evidence type="ECO:0000256" key="5">
    <source>
        <dbReference type="ARBA" id="ARBA00023274"/>
    </source>
</evidence>
<dbReference type="GO" id="GO:0003735">
    <property type="term" value="F:structural constituent of ribosome"/>
    <property type="evidence" value="ECO:0007669"/>
    <property type="project" value="InterPro"/>
</dbReference>
<dbReference type="Pfam" id="PF00861">
    <property type="entry name" value="Ribosomal_L18p"/>
    <property type="match status" value="1"/>
</dbReference>
<protein>
    <recommendedName>
        <fullName evidence="6 7">Large ribosomal subunit protein uL18</fullName>
    </recommendedName>
</protein>
<comment type="function">
    <text evidence="7">This is one of the proteins that bind and probably mediate the attachment of the 5S RNA into the large ribosomal subunit, where it forms part of the central protuberance.</text>
</comment>
<dbReference type="AlphaFoldDB" id="A0A1G2CBV7"/>
<sequence length="113" mass="12390">MQTSELKQIKNRRLARVRAKFHGTAERPRLTVFRSNRYLYAQLVNDALGRTLASARTDSAGKKTDAARAAGAAIAKKAAELGIKEVVFDRGSYRYHGRVQAIAEGARAGGLKF</sequence>
<dbReference type="PANTHER" id="PTHR12899">
    <property type="entry name" value="39S RIBOSOMAL PROTEIN L18, MITOCHONDRIAL"/>
    <property type="match status" value="1"/>
</dbReference>
<dbReference type="InterPro" id="IPR057268">
    <property type="entry name" value="Ribosomal_L18"/>
</dbReference>
<keyword evidence="2 7" id="KW-0699">rRNA-binding</keyword>
<keyword evidence="3 7" id="KW-0694">RNA-binding</keyword>
<evidence type="ECO:0000313" key="8">
    <source>
        <dbReference type="EMBL" id="OGY98671.1"/>
    </source>
</evidence>
<dbReference type="GO" id="GO:0022625">
    <property type="term" value="C:cytosolic large ribosomal subunit"/>
    <property type="evidence" value="ECO:0007669"/>
    <property type="project" value="TreeGrafter"/>
</dbReference>
<evidence type="ECO:0000313" key="9">
    <source>
        <dbReference type="Proteomes" id="UP000179059"/>
    </source>
</evidence>
<dbReference type="NCBIfam" id="TIGR00060">
    <property type="entry name" value="L18_bact"/>
    <property type="match status" value="1"/>
</dbReference>
<proteinExistence type="inferred from homology"/>